<dbReference type="Proteomes" id="UP000004828">
    <property type="component" value="Unassembled WGS sequence"/>
</dbReference>
<comment type="caution">
    <text evidence="1">The sequence shown here is derived from an EMBL/GenBank/DDBJ whole genome shotgun (WGS) entry which is preliminary data.</text>
</comment>
<reference evidence="1 2" key="1">
    <citation type="submission" date="2009-08" db="EMBL/GenBank/DDBJ databases">
        <authorList>
            <person name="Weinstock G."/>
            <person name="Sodergren E."/>
            <person name="Clifton S."/>
            <person name="Fulton L."/>
            <person name="Fulton B."/>
            <person name="Courtney L."/>
            <person name="Fronick C."/>
            <person name="Harrison M."/>
            <person name="Strong C."/>
            <person name="Farmer C."/>
            <person name="Delahaunty K."/>
            <person name="Markovic C."/>
            <person name="Hall O."/>
            <person name="Minx P."/>
            <person name="Tomlinson C."/>
            <person name="Mitreva M."/>
            <person name="Nelson J."/>
            <person name="Hou S."/>
            <person name="Wollam A."/>
            <person name="Pepin K.H."/>
            <person name="Johnson M."/>
            <person name="Bhonagiri V."/>
            <person name="Nash W.E."/>
            <person name="Warren W."/>
            <person name="Chinwalla A."/>
            <person name="Mardis E.R."/>
            <person name="Wilson R.K."/>
        </authorList>
    </citation>
    <scope>NUCLEOTIDE SEQUENCE [LARGE SCALE GENOMIC DNA]</scope>
    <source>
        <strain evidence="1 2">L1-82</strain>
    </source>
</reference>
<name>C7GA45_9FIRM</name>
<protein>
    <submittedName>
        <fullName evidence="1">Uncharacterized protein</fullName>
    </submittedName>
</protein>
<sequence length="40" mass="4630">MLSGTIDFILQCAIYCLPDVIIKYVRCKKNPMAAWDFFNS</sequence>
<dbReference type="HOGENOM" id="CLU_3295895_0_0_9"/>
<gene>
    <name evidence="1" type="ORF">ROSINTL182_06775</name>
</gene>
<accession>C7GA45</accession>
<organism evidence="1 2">
    <name type="scientific">Roseburia intestinalis L1-82</name>
    <dbReference type="NCBI Taxonomy" id="536231"/>
    <lineage>
        <taxon>Bacteria</taxon>
        <taxon>Bacillati</taxon>
        <taxon>Bacillota</taxon>
        <taxon>Clostridia</taxon>
        <taxon>Lachnospirales</taxon>
        <taxon>Lachnospiraceae</taxon>
        <taxon>Roseburia</taxon>
    </lineage>
</organism>
<proteinExistence type="predicted"/>
<dbReference type="EMBL" id="ABYJ02000081">
    <property type="protein sequence ID" value="EEV01297.1"/>
    <property type="molecule type" value="Genomic_DNA"/>
</dbReference>
<evidence type="ECO:0000313" key="1">
    <source>
        <dbReference type="EMBL" id="EEV01297.1"/>
    </source>
</evidence>
<evidence type="ECO:0000313" key="2">
    <source>
        <dbReference type="Proteomes" id="UP000004828"/>
    </source>
</evidence>
<dbReference type="AlphaFoldDB" id="C7GA45"/>